<organism evidence="2 3">
    <name type="scientific">Parabacteroides gordonii MS-1 = DSM 23371</name>
    <dbReference type="NCBI Taxonomy" id="1203610"/>
    <lineage>
        <taxon>Bacteria</taxon>
        <taxon>Pseudomonadati</taxon>
        <taxon>Bacteroidota</taxon>
        <taxon>Bacteroidia</taxon>
        <taxon>Bacteroidales</taxon>
        <taxon>Tannerellaceae</taxon>
        <taxon>Parabacteroides</taxon>
    </lineage>
</organism>
<gene>
    <name evidence="2" type="ORF">HMPREF1536_02802</name>
</gene>
<dbReference type="AlphaFoldDB" id="A0A0F5JD03"/>
<dbReference type="RefSeq" id="WP_052349911.1">
    <property type="nucleotide sequence ID" value="NZ_KE386764.1"/>
</dbReference>
<reference evidence="2 3" key="1">
    <citation type="submission" date="2013-04" db="EMBL/GenBank/DDBJ databases">
        <title>The Genome Sequence of Parabacteroides gordonii DSM 23371.</title>
        <authorList>
            <consortium name="The Broad Institute Genomics Platform"/>
            <person name="Earl A."/>
            <person name="Ward D."/>
            <person name="Feldgarden M."/>
            <person name="Gevers D."/>
            <person name="Martens E."/>
            <person name="Sakamoto M."/>
            <person name="Benno Y."/>
            <person name="Suzuki N."/>
            <person name="Matsunaga N."/>
            <person name="Koshihara K."/>
            <person name="Seki M."/>
            <person name="Komiya H."/>
            <person name="Walker B."/>
            <person name="Young S."/>
            <person name="Zeng Q."/>
            <person name="Gargeya S."/>
            <person name="Fitzgerald M."/>
            <person name="Haas B."/>
            <person name="Abouelleil A."/>
            <person name="Allen A.W."/>
            <person name="Alvarado L."/>
            <person name="Arachchi H.M."/>
            <person name="Berlin A.M."/>
            <person name="Chapman S.B."/>
            <person name="Gainer-Dewar J."/>
            <person name="Goldberg J."/>
            <person name="Griggs A."/>
            <person name="Gujja S."/>
            <person name="Hansen M."/>
            <person name="Howarth C."/>
            <person name="Imamovic A."/>
            <person name="Ireland A."/>
            <person name="Larimer J."/>
            <person name="McCowan C."/>
            <person name="Murphy C."/>
            <person name="Pearson M."/>
            <person name="Poon T.W."/>
            <person name="Priest M."/>
            <person name="Roberts A."/>
            <person name="Saif S."/>
            <person name="Shea T."/>
            <person name="Sisk P."/>
            <person name="Sykes S."/>
            <person name="Wortman J."/>
            <person name="Nusbaum C."/>
            <person name="Birren B."/>
        </authorList>
    </citation>
    <scope>NUCLEOTIDE SEQUENCE [LARGE SCALE GENOMIC DNA]</scope>
    <source>
        <strain evidence="2 3">MS-1</strain>
    </source>
</reference>
<evidence type="ECO:0000313" key="2">
    <source>
        <dbReference type="EMBL" id="KKB55337.1"/>
    </source>
</evidence>
<dbReference type="PATRIC" id="fig|1203610.3.peg.2868"/>
<dbReference type="GO" id="GO:0005737">
    <property type="term" value="C:cytoplasm"/>
    <property type="evidence" value="ECO:0007669"/>
    <property type="project" value="TreeGrafter"/>
</dbReference>
<comment type="caution">
    <text evidence="2">The sequence shown here is derived from an EMBL/GenBank/DDBJ whole genome shotgun (WGS) entry which is preliminary data.</text>
</comment>
<dbReference type="GO" id="GO:0005524">
    <property type="term" value="F:ATP binding"/>
    <property type="evidence" value="ECO:0007669"/>
    <property type="project" value="InterPro"/>
</dbReference>
<dbReference type="InterPro" id="IPR045269">
    <property type="entry name" value="Atg1-like"/>
</dbReference>
<feature type="domain" description="Protein kinase" evidence="1">
    <location>
        <begin position="6"/>
        <end position="269"/>
    </location>
</feature>
<dbReference type="HOGENOM" id="CLU_000288_63_44_10"/>
<dbReference type="GO" id="GO:0004674">
    <property type="term" value="F:protein serine/threonine kinase activity"/>
    <property type="evidence" value="ECO:0007669"/>
    <property type="project" value="InterPro"/>
</dbReference>
<dbReference type="SMART" id="SM00220">
    <property type="entry name" value="S_TKc"/>
    <property type="match status" value="1"/>
</dbReference>
<proteinExistence type="predicted"/>
<dbReference type="STRING" id="1203610.HMPREF1536_02802"/>
<dbReference type="EMBL" id="AQHW01000015">
    <property type="protein sequence ID" value="KKB55337.1"/>
    <property type="molecule type" value="Genomic_DNA"/>
</dbReference>
<dbReference type="InterPro" id="IPR011009">
    <property type="entry name" value="Kinase-like_dom_sf"/>
</dbReference>
<evidence type="ECO:0000259" key="1">
    <source>
        <dbReference type="PROSITE" id="PS50011"/>
    </source>
</evidence>
<dbReference type="Pfam" id="PF00069">
    <property type="entry name" value="Pkinase"/>
    <property type="match status" value="1"/>
</dbReference>
<accession>A0A0F5JD03</accession>
<dbReference type="Gene3D" id="1.10.510.10">
    <property type="entry name" value="Transferase(Phosphotransferase) domain 1"/>
    <property type="match status" value="1"/>
</dbReference>
<dbReference type="InterPro" id="IPR008271">
    <property type="entry name" value="Ser/Thr_kinase_AS"/>
</dbReference>
<dbReference type="PROSITE" id="PS50011">
    <property type="entry name" value="PROTEIN_KINASE_DOM"/>
    <property type="match status" value="1"/>
</dbReference>
<dbReference type="PANTHER" id="PTHR24348:SF68">
    <property type="entry name" value="SERINE_THREONINE-PROTEIN KINASE ATG1C"/>
    <property type="match status" value="1"/>
</dbReference>
<dbReference type="CDD" id="cd14014">
    <property type="entry name" value="STKc_PknB_like"/>
    <property type="match status" value="1"/>
</dbReference>
<dbReference type="PANTHER" id="PTHR24348">
    <property type="entry name" value="SERINE/THREONINE-PROTEIN KINASE UNC-51-RELATED"/>
    <property type="match status" value="1"/>
</dbReference>
<name>A0A0F5JD03_9BACT</name>
<dbReference type="Proteomes" id="UP000033035">
    <property type="component" value="Unassembled WGS sequence"/>
</dbReference>
<sequence>MDKDAFEILRLLAKGGQKVVYLAQNRKDHSVVLIKEAQIASMSSWERIGREINLLSQLDSEFFPKNYGSNFDIADNKFTIIEEYIEGEPLRNVMKNYNDWSSIKTLIINLIDGLSIVWDKNIVHRDLKPENIIIRPNGKPCIIDFGIARFLEKESLTNTLQMYGPCSLGYASPEQLNNEKNIIDQRTDFFALGIMILEMYLGEHPFSPQLNEGTMSIVENILANKYVLSTPSKAENPNISALCRRLLQTQPYNRFRNYLLFKQFIETSLV</sequence>
<protein>
    <recommendedName>
        <fullName evidence="1">Protein kinase domain-containing protein</fullName>
    </recommendedName>
</protein>
<dbReference type="InterPro" id="IPR000719">
    <property type="entry name" value="Prot_kinase_dom"/>
</dbReference>
<dbReference type="PROSITE" id="PS00108">
    <property type="entry name" value="PROTEIN_KINASE_ST"/>
    <property type="match status" value="1"/>
</dbReference>
<keyword evidence="3" id="KW-1185">Reference proteome</keyword>
<dbReference type="SUPFAM" id="SSF56112">
    <property type="entry name" value="Protein kinase-like (PK-like)"/>
    <property type="match status" value="1"/>
</dbReference>
<evidence type="ECO:0000313" key="3">
    <source>
        <dbReference type="Proteomes" id="UP000033035"/>
    </source>
</evidence>